<name>A0A397IZS9_9GLOM</name>
<evidence type="ECO:0000313" key="2">
    <source>
        <dbReference type="EMBL" id="RHZ78190.1"/>
    </source>
</evidence>
<accession>A0A397IZS9</accession>
<dbReference type="InterPro" id="IPR018631">
    <property type="entry name" value="AAA-ATPase-like_dom"/>
</dbReference>
<comment type="caution">
    <text evidence="2">The sequence shown here is derived from an EMBL/GenBank/DDBJ whole genome shotgun (WGS) entry which is preliminary data.</text>
</comment>
<feature type="domain" description="AAA-ATPase-like" evidence="1">
    <location>
        <begin position="40"/>
        <end position="265"/>
    </location>
</feature>
<dbReference type="OrthoDB" id="5380555at2759"/>
<dbReference type="Proteomes" id="UP000266861">
    <property type="component" value="Unassembled WGS sequence"/>
</dbReference>
<proteinExistence type="predicted"/>
<gene>
    <name evidence="2" type="ORF">Glove_166g242</name>
</gene>
<dbReference type="EMBL" id="PQFF01000156">
    <property type="protein sequence ID" value="RHZ78190.1"/>
    <property type="molecule type" value="Genomic_DNA"/>
</dbReference>
<keyword evidence="3" id="KW-1185">Reference proteome</keyword>
<protein>
    <recommendedName>
        <fullName evidence="1">AAA-ATPase-like domain-containing protein</fullName>
    </recommendedName>
</protein>
<dbReference type="Pfam" id="PF09820">
    <property type="entry name" value="AAA-ATPase_like"/>
    <property type="match status" value="1"/>
</dbReference>
<dbReference type="PANTHER" id="PTHR34825:SF2">
    <property type="entry name" value="AAA-ATPASE-LIKE DOMAIN-CONTAINING PROTEIN"/>
    <property type="match status" value="1"/>
</dbReference>
<dbReference type="AlphaFoldDB" id="A0A397IZS9"/>
<dbReference type="STRING" id="1348612.A0A397IZS9"/>
<sequence length="639" mass="74692">MNIKFSSTKCEIWRNGRLSHFSRFLSDKSSLKPLEIFSTGSFVDLKQEGCYYLDKTHFIPKIEALRAPAILSLRPRHFGKTLFLSTLSSYYDIKNKGDRFKQLFSNLYIGKNSTKLASSFLVLKFNFVGLRTSETYDIFIADFHKRLNRFMSIFMNQNRQELGNCFQDIDEKNCALDNFLKKYKTNILLCLQLYIFIDEYDAGMNEALKNETILKFFTTHHEKKSEKKIKTIQNSFKEFYSLLKFACDESLVRIFQTGVTPVVLSEFTSDFNISKELALKEEFWDLYGFKKLEVELLLDNALGPGLSPDVKRGIMEWLKEENDGYFFNLDQTEGIFNPACILYCIEMLMERKKRLTNDDYRNTSTTIKKLLRFSPDPQTLPSQTTLDLIINNPFGKYVLSEVLSQHSLELTKSIEQRFRLTNICELATDRTPLLSFMFYTGALTYKPDPSKYKLQIPNRIAKREFIAEALKIYDWKEEDLMSVQKCLQILEADHNIEPLCRFIEETLLKPLKDYSVKKAIDLVKTSTGKRIAIEFDNIKVEHIKLIRFPDLDDWQKLTQVSQLLSEKSDDEILSLEICNKYQPIQKTVGEALKQKIEVKKKAYLKNLIDRKDATLSCMFIVLRVGLYRLISRRVYCIDE</sequence>
<evidence type="ECO:0000313" key="3">
    <source>
        <dbReference type="Proteomes" id="UP000266861"/>
    </source>
</evidence>
<evidence type="ECO:0000259" key="1">
    <source>
        <dbReference type="Pfam" id="PF09820"/>
    </source>
</evidence>
<reference evidence="2 3" key="1">
    <citation type="submission" date="2018-08" db="EMBL/GenBank/DDBJ databases">
        <title>Genome and evolution of the arbuscular mycorrhizal fungus Diversispora epigaea (formerly Glomus versiforme) and its bacterial endosymbionts.</title>
        <authorList>
            <person name="Sun X."/>
            <person name="Fei Z."/>
            <person name="Harrison M."/>
        </authorList>
    </citation>
    <scope>NUCLEOTIDE SEQUENCE [LARGE SCALE GENOMIC DNA]</scope>
    <source>
        <strain evidence="2 3">IT104</strain>
    </source>
</reference>
<organism evidence="2 3">
    <name type="scientific">Diversispora epigaea</name>
    <dbReference type="NCBI Taxonomy" id="1348612"/>
    <lineage>
        <taxon>Eukaryota</taxon>
        <taxon>Fungi</taxon>
        <taxon>Fungi incertae sedis</taxon>
        <taxon>Mucoromycota</taxon>
        <taxon>Glomeromycotina</taxon>
        <taxon>Glomeromycetes</taxon>
        <taxon>Diversisporales</taxon>
        <taxon>Diversisporaceae</taxon>
        <taxon>Diversispora</taxon>
    </lineage>
</organism>
<dbReference type="PANTHER" id="PTHR34825">
    <property type="entry name" value="CONSERVED PROTEIN, WITH A WEAK D-GALACTARATE DEHYDRATASE/ALTRONATE HYDROLASE DOMAIN"/>
    <property type="match status" value="1"/>
</dbReference>